<dbReference type="PANTHER" id="PTHR23277">
    <property type="entry name" value="NECTIN-RELATED"/>
    <property type="match status" value="1"/>
</dbReference>
<dbReference type="Pfam" id="PF13927">
    <property type="entry name" value="Ig_3"/>
    <property type="match status" value="1"/>
</dbReference>
<accession>A0A6J8BQL7</accession>
<gene>
    <name evidence="8" type="ORF">MCOR_21696</name>
</gene>
<comment type="subcellular location">
    <subcellularLocation>
        <location evidence="1">Membrane</location>
    </subcellularLocation>
</comment>
<keyword evidence="4" id="KW-0472">Membrane</keyword>
<dbReference type="SUPFAM" id="SSF48726">
    <property type="entry name" value="Immunoglobulin"/>
    <property type="match status" value="1"/>
</dbReference>
<name>A0A6J8BQL7_MYTCO</name>
<dbReference type="InterPro" id="IPR036179">
    <property type="entry name" value="Ig-like_dom_sf"/>
</dbReference>
<keyword evidence="3" id="KW-0677">Repeat</keyword>
<evidence type="ECO:0000259" key="7">
    <source>
        <dbReference type="PROSITE" id="PS50835"/>
    </source>
</evidence>
<evidence type="ECO:0000256" key="2">
    <source>
        <dbReference type="ARBA" id="ARBA00022729"/>
    </source>
</evidence>
<proteinExistence type="predicted"/>
<keyword evidence="9" id="KW-1185">Reference proteome</keyword>
<evidence type="ECO:0000256" key="1">
    <source>
        <dbReference type="ARBA" id="ARBA00004370"/>
    </source>
</evidence>
<sequence length="248" mass="28010">MNQNITGLLGNTDTNLTCAFFIEKGEKIISVQIIVKNITEDFGDKNPIAIFKPEEAAKVHTSGNYLLGRVTLTNITATSTNASMTFNELKCIDEKDYMCQLYYNDMEGATLTEKSQTTRILVKVDVRDLTITKQPNKTQYDRNTAQIKLTCKGNGNPEPTYKWFREENTRIILAWGNIYIIEDVKQNNSGMYICEAYNTIDGIMYNTNYSVDIAIGESVILFVKLYGSVEVLEGKKHSIALLFVNVSY</sequence>
<dbReference type="SMART" id="SM00408">
    <property type="entry name" value="IGc2"/>
    <property type="match status" value="1"/>
</dbReference>
<dbReference type="InterPro" id="IPR013783">
    <property type="entry name" value="Ig-like_fold"/>
</dbReference>
<evidence type="ECO:0000256" key="5">
    <source>
        <dbReference type="ARBA" id="ARBA00023157"/>
    </source>
</evidence>
<feature type="domain" description="Ig-like" evidence="7">
    <location>
        <begin position="147"/>
        <end position="210"/>
    </location>
</feature>
<keyword evidence="2" id="KW-0732">Signal</keyword>
<dbReference type="GO" id="GO:0016020">
    <property type="term" value="C:membrane"/>
    <property type="evidence" value="ECO:0007669"/>
    <property type="project" value="UniProtKB-SubCell"/>
</dbReference>
<evidence type="ECO:0000313" key="9">
    <source>
        <dbReference type="Proteomes" id="UP000507470"/>
    </source>
</evidence>
<dbReference type="GO" id="GO:0005912">
    <property type="term" value="C:adherens junction"/>
    <property type="evidence" value="ECO:0007669"/>
    <property type="project" value="TreeGrafter"/>
</dbReference>
<dbReference type="GO" id="GO:0007156">
    <property type="term" value="P:homophilic cell adhesion via plasma membrane adhesion molecules"/>
    <property type="evidence" value="ECO:0007669"/>
    <property type="project" value="TreeGrafter"/>
</dbReference>
<evidence type="ECO:0000313" key="8">
    <source>
        <dbReference type="EMBL" id="CAC5386238.1"/>
    </source>
</evidence>
<evidence type="ECO:0000256" key="4">
    <source>
        <dbReference type="ARBA" id="ARBA00023136"/>
    </source>
</evidence>
<reference evidence="8 9" key="1">
    <citation type="submission" date="2020-06" db="EMBL/GenBank/DDBJ databases">
        <authorList>
            <person name="Li R."/>
            <person name="Bekaert M."/>
        </authorList>
    </citation>
    <scope>NUCLEOTIDE SEQUENCE [LARGE SCALE GENOMIC DNA]</scope>
    <source>
        <strain evidence="9">wild</strain>
    </source>
</reference>
<keyword evidence="5" id="KW-1015">Disulfide bond</keyword>
<dbReference type="InterPro" id="IPR003598">
    <property type="entry name" value="Ig_sub2"/>
</dbReference>
<dbReference type="AlphaFoldDB" id="A0A6J8BQL7"/>
<dbReference type="Proteomes" id="UP000507470">
    <property type="component" value="Unassembled WGS sequence"/>
</dbReference>
<dbReference type="InterPro" id="IPR051427">
    <property type="entry name" value="Nectin/Nectin-like"/>
</dbReference>
<dbReference type="EMBL" id="CACVKT020003845">
    <property type="protein sequence ID" value="CAC5386238.1"/>
    <property type="molecule type" value="Genomic_DNA"/>
</dbReference>
<dbReference type="GO" id="GO:0007157">
    <property type="term" value="P:heterophilic cell-cell adhesion via plasma membrane cell adhesion molecules"/>
    <property type="evidence" value="ECO:0007669"/>
    <property type="project" value="TreeGrafter"/>
</dbReference>
<organism evidence="8 9">
    <name type="scientific">Mytilus coruscus</name>
    <name type="common">Sea mussel</name>
    <dbReference type="NCBI Taxonomy" id="42192"/>
    <lineage>
        <taxon>Eukaryota</taxon>
        <taxon>Metazoa</taxon>
        <taxon>Spiralia</taxon>
        <taxon>Lophotrochozoa</taxon>
        <taxon>Mollusca</taxon>
        <taxon>Bivalvia</taxon>
        <taxon>Autobranchia</taxon>
        <taxon>Pteriomorphia</taxon>
        <taxon>Mytilida</taxon>
        <taxon>Mytiloidea</taxon>
        <taxon>Mytilidae</taxon>
        <taxon>Mytilinae</taxon>
        <taxon>Mytilus</taxon>
    </lineage>
</organism>
<protein>
    <recommendedName>
        <fullName evidence="7">Ig-like domain-containing protein</fullName>
    </recommendedName>
</protein>
<keyword evidence="6" id="KW-0325">Glycoprotein</keyword>
<dbReference type="PANTHER" id="PTHR23277:SF108">
    <property type="entry name" value="FASCICLIN-3"/>
    <property type="match status" value="1"/>
</dbReference>
<dbReference type="InterPro" id="IPR007110">
    <property type="entry name" value="Ig-like_dom"/>
</dbReference>
<dbReference type="Gene3D" id="2.60.40.10">
    <property type="entry name" value="Immunoglobulins"/>
    <property type="match status" value="2"/>
</dbReference>
<dbReference type="OrthoDB" id="6123059at2759"/>
<dbReference type="PROSITE" id="PS50835">
    <property type="entry name" value="IG_LIKE"/>
    <property type="match status" value="1"/>
</dbReference>
<evidence type="ECO:0000256" key="6">
    <source>
        <dbReference type="ARBA" id="ARBA00023180"/>
    </source>
</evidence>
<evidence type="ECO:0000256" key="3">
    <source>
        <dbReference type="ARBA" id="ARBA00022737"/>
    </source>
</evidence>